<dbReference type="PANTHER" id="PTHR33392:SF6">
    <property type="entry name" value="POLYISOPRENYL-TEICHOIC ACID--PEPTIDOGLYCAN TEICHOIC ACID TRANSFERASE TAGU"/>
    <property type="match status" value="1"/>
</dbReference>
<dbReference type="Proteomes" id="UP000287969">
    <property type="component" value="Chromosome"/>
</dbReference>
<comment type="similarity">
    <text evidence="1">Belongs to the LytR/CpsA/Psr (LCP) family.</text>
</comment>
<evidence type="ECO:0000256" key="1">
    <source>
        <dbReference type="ARBA" id="ARBA00006068"/>
    </source>
</evidence>
<proteinExistence type="inferred from homology"/>
<organism evidence="4 5">
    <name type="scientific">Acidilutibacter cellobiosedens</name>
    <dbReference type="NCBI Taxonomy" id="2507161"/>
    <lineage>
        <taxon>Bacteria</taxon>
        <taxon>Bacillati</taxon>
        <taxon>Bacillota</taxon>
        <taxon>Tissierellia</taxon>
        <taxon>Tissierellales</taxon>
        <taxon>Acidilutibacteraceae</taxon>
        <taxon>Acidilutibacter</taxon>
    </lineage>
</organism>
<protein>
    <submittedName>
        <fullName evidence="4">LytR family transcriptional regulator</fullName>
    </submittedName>
</protein>
<keyword evidence="5" id="KW-1185">Reference proteome</keyword>
<dbReference type="Pfam" id="PF03816">
    <property type="entry name" value="LytR_cpsA_psr"/>
    <property type="match status" value="1"/>
</dbReference>
<dbReference type="Gene3D" id="3.40.630.190">
    <property type="entry name" value="LCP protein"/>
    <property type="match status" value="1"/>
</dbReference>
<evidence type="ECO:0000259" key="3">
    <source>
        <dbReference type="Pfam" id="PF03816"/>
    </source>
</evidence>
<gene>
    <name evidence="4" type="ORF">EQM13_14980</name>
</gene>
<sequence length="360" mass="41060">MGLSYKFFMLGEVNYWDRVTYMKDFLKIFFLSLSCFLLAFLFGSYVSIQEKGINTKIGEKNIIDRKQDENDNKKNREAENENEENVQKENINSLEIGVKNSDRINIILLGMEDVRSDTIVFISIDPEQNNVDLISIPRDTYLHRKGYDKAEERKINCVYGQHGTDGVKKAVEYVLAGIPVDYYIMVDYAGVEKIVDSVGGVEVTVPFPMKYKDPTAEPPLNINISQGKQILDGKKAIQFLRYRKGNGGKSGYKNGDIGRIKAQQEFMKSFINKSLSYKLPFVIKACFDYVKTDIPLKEAVTIGKIVFKMKTEDFTFNTLAGTGDYKEVNGKTLSYFIQDEEATKEMLEKIYGVTKEAFSK</sequence>
<feature type="domain" description="Cell envelope-related transcriptional attenuator" evidence="3">
    <location>
        <begin position="115"/>
        <end position="274"/>
    </location>
</feature>
<evidence type="ECO:0000313" key="4">
    <source>
        <dbReference type="EMBL" id="QAT62775.1"/>
    </source>
</evidence>
<accession>A0A410QFS3</accession>
<dbReference type="OrthoDB" id="305468at2"/>
<reference evidence="5" key="1">
    <citation type="submission" date="2019-01" db="EMBL/GenBank/DDBJ databases">
        <title>Draft genomes of a novel of Sporanaerobacter strains.</title>
        <authorList>
            <person name="Ma S."/>
        </authorList>
    </citation>
    <scope>NUCLEOTIDE SEQUENCE [LARGE SCALE GENOMIC DNA]</scope>
    <source>
        <strain evidence="5">NJN-17</strain>
    </source>
</reference>
<name>A0A410QFS3_9FIRM</name>
<dbReference type="NCBIfam" id="TIGR00350">
    <property type="entry name" value="lytR_cpsA_psr"/>
    <property type="match status" value="1"/>
</dbReference>
<dbReference type="AlphaFoldDB" id="A0A410QFS3"/>
<dbReference type="InterPro" id="IPR050922">
    <property type="entry name" value="LytR/CpsA/Psr_CW_biosynth"/>
</dbReference>
<dbReference type="PANTHER" id="PTHR33392">
    <property type="entry name" value="POLYISOPRENYL-TEICHOIC ACID--PEPTIDOGLYCAN TEICHOIC ACID TRANSFERASE TAGU"/>
    <property type="match status" value="1"/>
</dbReference>
<evidence type="ECO:0000256" key="2">
    <source>
        <dbReference type="SAM" id="Phobius"/>
    </source>
</evidence>
<dbReference type="InterPro" id="IPR004474">
    <property type="entry name" value="LytR_CpsA_psr"/>
</dbReference>
<feature type="transmembrane region" description="Helical" evidence="2">
    <location>
        <begin position="28"/>
        <end position="48"/>
    </location>
</feature>
<keyword evidence="2" id="KW-0812">Transmembrane</keyword>
<dbReference type="KEGG" id="spoa:EQM13_14980"/>
<keyword evidence="2" id="KW-1133">Transmembrane helix</keyword>
<keyword evidence="2" id="KW-0472">Membrane</keyword>
<dbReference type="EMBL" id="CP035282">
    <property type="protein sequence ID" value="QAT62775.1"/>
    <property type="molecule type" value="Genomic_DNA"/>
</dbReference>
<evidence type="ECO:0000313" key="5">
    <source>
        <dbReference type="Proteomes" id="UP000287969"/>
    </source>
</evidence>